<dbReference type="EMBL" id="JAUJFL010000002">
    <property type="protein sequence ID" value="KAK2609811.1"/>
    <property type="molecule type" value="Genomic_DNA"/>
</dbReference>
<sequence length="158" mass="17938">MTSTIIIDNPDILNRQEMRGGTNELAKALDRVAAREAAQGVDKAYMPLMTKGEAAKFFTRVVSENTNAQRKPKFLNHGYQQDGQPLNFWCNPDLKVVNNTKEDDPLADSRFAEQVLQKYHKKIKPDAKKPIKTVYMIRDNPESDICGALNVDETWKLT</sequence>
<gene>
    <name evidence="1" type="ORF">N8I77_003290</name>
</gene>
<dbReference type="InterPro" id="IPR023214">
    <property type="entry name" value="HAD_sf"/>
</dbReference>
<evidence type="ECO:0000313" key="2">
    <source>
        <dbReference type="Proteomes" id="UP001265746"/>
    </source>
</evidence>
<reference evidence="1" key="1">
    <citation type="submission" date="2023-06" db="EMBL/GenBank/DDBJ databases">
        <authorList>
            <person name="Noh H."/>
        </authorList>
    </citation>
    <scope>NUCLEOTIDE SEQUENCE</scope>
    <source>
        <strain evidence="1">DUCC20226</strain>
    </source>
</reference>
<dbReference type="Proteomes" id="UP001265746">
    <property type="component" value="Unassembled WGS sequence"/>
</dbReference>
<evidence type="ECO:0000313" key="1">
    <source>
        <dbReference type="EMBL" id="KAK2609811.1"/>
    </source>
</evidence>
<proteinExistence type="predicted"/>
<name>A0AAD9SJW9_PHOAM</name>
<keyword evidence="2" id="KW-1185">Reference proteome</keyword>
<comment type="caution">
    <text evidence="1">The sequence shown here is derived from an EMBL/GenBank/DDBJ whole genome shotgun (WGS) entry which is preliminary data.</text>
</comment>
<dbReference type="Gene3D" id="3.40.50.1000">
    <property type="entry name" value="HAD superfamily/HAD-like"/>
    <property type="match status" value="1"/>
</dbReference>
<accession>A0AAD9SJW9</accession>
<organism evidence="1 2">
    <name type="scientific">Phomopsis amygdali</name>
    <name type="common">Fusicoccum amygdali</name>
    <dbReference type="NCBI Taxonomy" id="1214568"/>
    <lineage>
        <taxon>Eukaryota</taxon>
        <taxon>Fungi</taxon>
        <taxon>Dikarya</taxon>
        <taxon>Ascomycota</taxon>
        <taxon>Pezizomycotina</taxon>
        <taxon>Sordariomycetes</taxon>
        <taxon>Sordariomycetidae</taxon>
        <taxon>Diaporthales</taxon>
        <taxon>Diaporthaceae</taxon>
        <taxon>Diaporthe</taxon>
    </lineage>
</organism>
<dbReference type="AlphaFoldDB" id="A0AAD9SJW9"/>
<protein>
    <submittedName>
        <fullName evidence="1">Uncharacterized protein</fullName>
    </submittedName>
</protein>